<dbReference type="RefSeq" id="WP_168055511.1">
    <property type="nucleotide sequence ID" value="NZ_JAAOZT010000006.1"/>
</dbReference>
<dbReference type="GO" id="GO:0051537">
    <property type="term" value="F:2 iron, 2 sulfur cluster binding"/>
    <property type="evidence" value="ECO:0007669"/>
    <property type="project" value="UniProtKB-KW"/>
</dbReference>
<proteinExistence type="predicted"/>
<sequence>MAFLRNTWYMIGWANELDIGFVHRTIVNENILAYRLSDGSIAAIEDRCPHRFVPLHKGRQIGDVIECGYHGLCFGADGSCVKNPVEGAIIPKAARVRTFPAVSRYGVLWVWLGDPAAADPSSIVNLDFLVDPKRSTVQGYMPTRANYELAIDNLSDLTHVQYVHSEFQASEVFHKLKSEVFQEGNTITTRLTLPNGKPAAVYSNAVGGLDAPIDLVNEVEWHAPSVAILRVRGYRPGDRSESLFDVKSAHIISAESQGTCHYFFGNTRDFALGDHKVDEQIKQWQRTAFIEQDKPMLEAQQAFLGDRDLFDLHPVLLHTDAGSVRIRRALRKLIEDERDAAVPK</sequence>
<dbReference type="PANTHER" id="PTHR21266">
    <property type="entry name" value="IRON-SULFUR DOMAIN CONTAINING PROTEIN"/>
    <property type="match status" value="1"/>
</dbReference>
<gene>
    <name evidence="7" type="ORF">HNR39_000925</name>
</gene>
<dbReference type="SUPFAM" id="SSF55961">
    <property type="entry name" value="Bet v1-like"/>
    <property type="match status" value="1"/>
</dbReference>
<evidence type="ECO:0000313" key="8">
    <source>
        <dbReference type="Proteomes" id="UP000571084"/>
    </source>
</evidence>
<keyword evidence="7" id="KW-0808">Transferase</keyword>
<dbReference type="InterPro" id="IPR017941">
    <property type="entry name" value="Rieske_2Fe-2S"/>
</dbReference>
<keyword evidence="4" id="KW-0408">Iron</keyword>
<dbReference type="Proteomes" id="UP000571084">
    <property type="component" value="Unassembled WGS sequence"/>
</dbReference>
<keyword evidence="8" id="KW-1185">Reference proteome</keyword>
<dbReference type="PANTHER" id="PTHR21266:SF60">
    <property type="entry name" value="3-KETOSTEROID-9-ALPHA-MONOOXYGENASE, OXYGENASE COMPONENT"/>
    <property type="match status" value="1"/>
</dbReference>
<dbReference type="EMBL" id="JACHHQ010000002">
    <property type="protein sequence ID" value="MBB5199098.1"/>
    <property type="molecule type" value="Genomic_DNA"/>
</dbReference>
<dbReference type="GO" id="GO:0018489">
    <property type="term" value="F:vanillate monooxygenase activity"/>
    <property type="evidence" value="ECO:0007669"/>
    <property type="project" value="UniProtKB-EC"/>
</dbReference>
<dbReference type="SUPFAM" id="SSF50022">
    <property type="entry name" value="ISP domain"/>
    <property type="match status" value="1"/>
</dbReference>
<keyword evidence="7" id="KW-0489">Methyltransferase</keyword>
<dbReference type="GO" id="GO:0032259">
    <property type="term" value="P:methylation"/>
    <property type="evidence" value="ECO:0007669"/>
    <property type="project" value="UniProtKB-KW"/>
</dbReference>
<dbReference type="InterPro" id="IPR044043">
    <property type="entry name" value="VanA_C_cat"/>
</dbReference>
<evidence type="ECO:0000256" key="5">
    <source>
        <dbReference type="ARBA" id="ARBA00023014"/>
    </source>
</evidence>
<dbReference type="Pfam" id="PF00355">
    <property type="entry name" value="Rieske"/>
    <property type="match status" value="1"/>
</dbReference>
<dbReference type="GO" id="GO:0008168">
    <property type="term" value="F:methyltransferase activity"/>
    <property type="evidence" value="ECO:0007669"/>
    <property type="project" value="UniProtKB-KW"/>
</dbReference>
<organism evidence="7 8">
    <name type="scientific">Glaciimonas immobilis</name>
    <dbReference type="NCBI Taxonomy" id="728004"/>
    <lineage>
        <taxon>Bacteria</taxon>
        <taxon>Pseudomonadati</taxon>
        <taxon>Pseudomonadota</taxon>
        <taxon>Betaproteobacteria</taxon>
        <taxon>Burkholderiales</taxon>
        <taxon>Oxalobacteraceae</taxon>
        <taxon>Glaciimonas</taxon>
    </lineage>
</organism>
<keyword evidence="5" id="KW-0411">Iron-sulfur</keyword>
<dbReference type="GO" id="GO:0046872">
    <property type="term" value="F:metal ion binding"/>
    <property type="evidence" value="ECO:0007669"/>
    <property type="project" value="UniProtKB-KW"/>
</dbReference>
<dbReference type="AlphaFoldDB" id="A0A840RQ42"/>
<feature type="domain" description="Rieske" evidence="6">
    <location>
        <begin position="8"/>
        <end position="110"/>
    </location>
</feature>
<reference evidence="7 8" key="1">
    <citation type="submission" date="2020-08" db="EMBL/GenBank/DDBJ databases">
        <title>Genomic Encyclopedia of Type Strains, Phase IV (KMG-IV): sequencing the most valuable type-strain genomes for metagenomic binning, comparative biology and taxonomic classification.</title>
        <authorList>
            <person name="Goeker M."/>
        </authorList>
    </citation>
    <scope>NUCLEOTIDE SEQUENCE [LARGE SCALE GENOMIC DNA]</scope>
    <source>
        <strain evidence="7 8">DSM 23240</strain>
    </source>
</reference>
<comment type="caution">
    <text evidence="7">The sequence shown here is derived from an EMBL/GenBank/DDBJ whole genome shotgun (WGS) entry which is preliminary data.</text>
</comment>
<keyword evidence="3 7" id="KW-0560">Oxidoreductase</keyword>
<evidence type="ECO:0000256" key="3">
    <source>
        <dbReference type="ARBA" id="ARBA00023002"/>
    </source>
</evidence>
<dbReference type="InterPro" id="IPR036922">
    <property type="entry name" value="Rieske_2Fe-2S_sf"/>
</dbReference>
<dbReference type="InterPro" id="IPR050584">
    <property type="entry name" value="Cholesterol_7-desaturase"/>
</dbReference>
<protein>
    <submittedName>
        <fullName evidence="7">Vanillate O-demethylase monooxygenase subunit</fullName>
        <ecNumber evidence="7">1.14.13.82</ecNumber>
    </submittedName>
</protein>
<evidence type="ECO:0000256" key="1">
    <source>
        <dbReference type="ARBA" id="ARBA00022714"/>
    </source>
</evidence>
<dbReference type="CDD" id="cd08878">
    <property type="entry name" value="RHO_alpha_C_DMO-like"/>
    <property type="match status" value="1"/>
</dbReference>
<dbReference type="Gene3D" id="3.90.380.10">
    <property type="entry name" value="Naphthalene 1,2-dioxygenase Alpha Subunit, Chain A, domain 1"/>
    <property type="match status" value="1"/>
</dbReference>
<evidence type="ECO:0000313" key="7">
    <source>
        <dbReference type="EMBL" id="MBB5199098.1"/>
    </source>
</evidence>
<evidence type="ECO:0000259" key="6">
    <source>
        <dbReference type="PROSITE" id="PS51296"/>
    </source>
</evidence>
<keyword evidence="2" id="KW-0479">Metal-binding</keyword>
<keyword evidence="7" id="KW-0503">Monooxygenase</keyword>
<keyword evidence="1" id="KW-0001">2Fe-2S</keyword>
<dbReference type="Pfam" id="PF19112">
    <property type="entry name" value="VanA_C"/>
    <property type="match status" value="1"/>
</dbReference>
<evidence type="ECO:0000256" key="4">
    <source>
        <dbReference type="ARBA" id="ARBA00023004"/>
    </source>
</evidence>
<name>A0A840RQ42_9BURK</name>
<evidence type="ECO:0000256" key="2">
    <source>
        <dbReference type="ARBA" id="ARBA00022723"/>
    </source>
</evidence>
<accession>A0A840RQ42</accession>
<dbReference type="EC" id="1.14.13.82" evidence="7"/>
<dbReference type="Gene3D" id="2.102.10.10">
    <property type="entry name" value="Rieske [2Fe-2S] iron-sulphur domain"/>
    <property type="match status" value="1"/>
</dbReference>
<dbReference type="PROSITE" id="PS51296">
    <property type="entry name" value="RIESKE"/>
    <property type="match status" value="1"/>
</dbReference>